<dbReference type="EMBL" id="JAUJEA010000009">
    <property type="protein sequence ID" value="MDN5203869.1"/>
    <property type="molecule type" value="Genomic_DNA"/>
</dbReference>
<dbReference type="Gene3D" id="3.40.50.10860">
    <property type="entry name" value="Leucine Dehydrogenase, chain A, domain 1"/>
    <property type="match status" value="1"/>
</dbReference>
<evidence type="ECO:0000256" key="1">
    <source>
        <dbReference type="ARBA" id="ARBA00004871"/>
    </source>
</evidence>
<name>A0ABT8KSY4_9BACT</name>
<keyword evidence="3" id="KW-0057">Aromatic amino acid biosynthesis</keyword>
<comment type="caution">
    <text evidence="5">The sequence shown here is derived from an EMBL/GenBank/DDBJ whole genome shotgun (WGS) entry which is preliminary data.</text>
</comment>
<dbReference type="Proteomes" id="UP001172082">
    <property type="component" value="Unassembled WGS sequence"/>
</dbReference>
<dbReference type="InterPro" id="IPR046346">
    <property type="entry name" value="Aminoacid_DH-like_N_sf"/>
</dbReference>
<comment type="pathway">
    <text evidence="1">Metabolic intermediate biosynthesis; chorismate biosynthesis; chorismate from D-erythrose 4-phosphate and phosphoenolpyruvate: step 4/7.</text>
</comment>
<dbReference type="RefSeq" id="WP_346753893.1">
    <property type="nucleotide sequence ID" value="NZ_JAUJEA010000009.1"/>
</dbReference>
<evidence type="ECO:0000256" key="2">
    <source>
        <dbReference type="ARBA" id="ARBA00023002"/>
    </source>
</evidence>
<dbReference type="PANTHER" id="PTHR21089">
    <property type="entry name" value="SHIKIMATE DEHYDROGENASE"/>
    <property type="match status" value="1"/>
</dbReference>
<sequence>MHRVFGLIGKTLKHSFSKKYFEAKFQTENIQNCSYELFELSDISAFENLVSSTKDLRGLNVTIPYKTEILPYLNRLDTSAQKVGAVNVIKVEDQGLTGYNSDYYGFLESLRNWLPESNQPFKALILGTGGASKAVQAVLIDLNIEYNFVSRTSSEEILSYDELNSNPQLYKEYSLIINTTPLGMFPDTNTSPALNYDLLTSDHLLYDLVYNPEETLFMQKGLNVGSKVKNGLEMLHLQAEKSWEIWNQEST</sequence>
<reference evidence="5" key="1">
    <citation type="submission" date="2023-06" db="EMBL/GenBank/DDBJ databases">
        <title>Genomic of Parafulvivirga corallium.</title>
        <authorList>
            <person name="Wang G."/>
        </authorList>
    </citation>
    <scope>NUCLEOTIDE SEQUENCE</scope>
    <source>
        <strain evidence="5">BMA10</strain>
    </source>
</reference>
<evidence type="ECO:0000313" key="5">
    <source>
        <dbReference type="EMBL" id="MDN5203869.1"/>
    </source>
</evidence>
<dbReference type="Pfam" id="PF08501">
    <property type="entry name" value="Shikimate_dh_N"/>
    <property type="match status" value="1"/>
</dbReference>
<keyword evidence="3" id="KW-0028">Amino-acid biosynthesis</keyword>
<evidence type="ECO:0000313" key="6">
    <source>
        <dbReference type="Proteomes" id="UP001172082"/>
    </source>
</evidence>
<dbReference type="InterPro" id="IPR036291">
    <property type="entry name" value="NAD(P)-bd_dom_sf"/>
</dbReference>
<organism evidence="5 6">
    <name type="scientific">Splendidivirga corallicola</name>
    <dbReference type="NCBI Taxonomy" id="3051826"/>
    <lineage>
        <taxon>Bacteria</taxon>
        <taxon>Pseudomonadati</taxon>
        <taxon>Bacteroidota</taxon>
        <taxon>Cytophagia</taxon>
        <taxon>Cytophagales</taxon>
        <taxon>Splendidivirgaceae</taxon>
        <taxon>Splendidivirga</taxon>
    </lineage>
</organism>
<dbReference type="PANTHER" id="PTHR21089:SF1">
    <property type="entry name" value="BIFUNCTIONAL 3-DEHYDROQUINATE DEHYDRATASE_SHIKIMATE DEHYDROGENASE, CHLOROPLASTIC"/>
    <property type="match status" value="1"/>
</dbReference>
<feature type="domain" description="Shikimate dehydrogenase substrate binding N-terminal" evidence="4">
    <location>
        <begin position="7"/>
        <end position="89"/>
    </location>
</feature>
<keyword evidence="2" id="KW-0560">Oxidoreductase</keyword>
<accession>A0ABT8KSY4</accession>
<keyword evidence="6" id="KW-1185">Reference proteome</keyword>
<dbReference type="InterPro" id="IPR013708">
    <property type="entry name" value="Shikimate_DH-bd_N"/>
</dbReference>
<dbReference type="SUPFAM" id="SSF53223">
    <property type="entry name" value="Aminoacid dehydrogenase-like, N-terminal domain"/>
    <property type="match status" value="1"/>
</dbReference>
<dbReference type="CDD" id="cd01065">
    <property type="entry name" value="NAD_bind_Shikimate_DH"/>
    <property type="match status" value="1"/>
</dbReference>
<proteinExistence type="predicted"/>
<evidence type="ECO:0000256" key="3">
    <source>
        <dbReference type="ARBA" id="ARBA00023141"/>
    </source>
</evidence>
<gene>
    <name evidence="5" type="ORF">QQ008_20930</name>
</gene>
<protein>
    <submittedName>
        <fullName evidence="5">Shikimate dehydrogenase</fullName>
    </submittedName>
</protein>
<dbReference type="InterPro" id="IPR022893">
    <property type="entry name" value="Shikimate_DH_fam"/>
</dbReference>
<dbReference type="Gene3D" id="3.40.50.720">
    <property type="entry name" value="NAD(P)-binding Rossmann-like Domain"/>
    <property type="match status" value="1"/>
</dbReference>
<evidence type="ECO:0000259" key="4">
    <source>
        <dbReference type="Pfam" id="PF08501"/>
    </source>
</evidence>
<dbReference type="SUPFAM" id="SSF51735">
    <property type="entry name" value="NAD(P)-binding Rossmann-fold domains"/>
    <property type="match status" value="1"/>
</dbReference>